<evidence type="ECO:0000256" key="1">
    <source>
        <dbReference type="SAM" id="Phobius"/>
    </source>
</evidence>
<dbReference type="RefSeq" id="WP_183225361.1">
    <property type="nucleotide sequence ID" value="NZ_BMPW01000021.1"/>
</dbReference>
<protein>
    <submittedName>
        <fullName evidence="2">Putative effector of murein hydrolase</fullName>
    </submittedName>
</protein>
<reference evidence="2 3" key="1">
    <citation type="submission" date="2020-08" db="EMBL/GenBank/DDBJ databases">
        <title>Genomic Encyclopedia of Type Strains, Phase III (KMG-III): the genomes of soil and plant-associated and newly described type strains.</title>
        <authorList>
            <person name="Whitman W."/>
        </authorList>
    </citation>
    <scope>NUCLEOTIDE SEQUENCE [LARGE SCALE GENOMIC DNA]</scope>
    <source>
        <strain evidence="2 3">CECT 3287</strain>
    </source>
</reference>
<gene>
    <name evidence="2" type="ORF">FHR83_007004</name>
</gene>
<dbReference type="AlphaFoldDB" id="A0A7W5AN48"/>
<keyword evidence="1" id="KW-0472">Membrane</keyword>
<keyword evidence="1" id="KW-0812">Transmembrane</keyword>
<sequence length="75" mass="8402">MSRRAVWITAFLGVTTVALVAECWASWDSSPDTVPWTDLIVGYVPGEITALVLGALAAWLPVHFGLRYWRKRRAE</sequence>
<organism evidence="2 3">
    <name type="scientific">Actinoplanes campanulatus</name>
    <dbReference type="NCBI Taxonomy" id="113559"/>
    <lineage>
        <taxon>Bacteria</taxon>
        <taxon>Bacillati</taxon>
        <taxon>Actinomycetota</taxon>
        <taxon>Actinomycetes</taxon>
        <taxon>Micromonosporales</taxon>
        <taxon>Micromonosporaceae</taxon>
        <taxon>Actinoplanes</taxon>
    </lineage>
</organism>
<feature type="transmembrane region" description="Helical" evidence="1">
    <location>
        <begin position="49"/>
        <end position="69"/>
    </location>
</feature>
<evidence type="ECO:0000313" key="2">
    <source>
        <dbReference type="EMBL" id="MBB3099298.1"/>
    </source>
</evidence>
<dbReference type="EMBL" id="JACHXF010000018">
    <property type="protein sequence ID" value="MBB3099298.1"/>
    <property type="molecule type" value="Genomic_DNA"/>
</dbReference>
<keyword evidence="3" id="KW-1185">Reference proteome</keyword>
<keyword evidence="1" id="KW-1133">Transmembrane helix</keyword>
<keyword evidence="2" id="KW-0378">Hydrolase</keyword>
<accession>A0A7W5AN48</accession>
<comment type="caution">
    <text evidence="2">The sequence shown here is derived from an EMBL/GenBank/DDBJ whole genome shotgun (WGS) entry which is preliminary data.</text>
</comment>
<proteinExistence type="predicted"/>
<dbReference type="GO" id="GO:0016787">
    <property type="term" value="F:hydrolase activity"/>
    <property type="evidence" value="ECO:0007669"/>
    <property type="project" value="UniProtKB-KW"/>
</dbReference>
<name>A0A7W5AN48_9ACTN</name>
<evidence type="ECO:0000313" key="3">
    <source>
        <dbReference type="Proteomes" id="UP000590749"/>
    </source>
</evidence>
<dbReference type="Proteomes" id="UP000590749">
    <property type="component" value="Unassembled WGS sequence"/>
</dbReference>